<feature type="transmembrane region" description="Helical" evidence="12">
    <location>
        <begin position="285"/>
        <end position="306"/>
    </location>
</feature>
<comment type="function">
    <text evidence="1">Mediates high-affinity intracellular uptake of the rare oligo-element molybdenum.</text>
</comment>
<protein>
    <recommendedName>
        <fullName evidence="3">Molybdate-anion transporter</fullName>
    </recommendedName>
    <alternativeName>
        <fullName evidence="10">Major facilitator superfamily domain-containing protein 5</fullName>
    </alternativeName>
    <alternativeName>
        <fullName evidence="11">Molybdate transporter 2 homolog</fullName>
    </alternativeName>
</protein>
<dbReference type="InterPro" id="IPR036259">
    <property type="entry name" value="MFS_trans_sf"/>
</dbReference>
<sequence>MEIFYYLVFGALSLVVAALELSKTSKDRITTSSTFNSFKNNYLVVYSLMMAGDWLQGPYVYFLYSQYGFDKGEIGRLFIAGFGSSMLFGTIVGSLADKQGRKRACVTYCITYILSCITKHSPQYKVLMLGRILGGIATSLLFSAFESWLVAEHFKRGFESQWLSLTFSKAIFLGNGLIAIVAGLFANLLADNLGFGSVAPFDAAACILAIGMAIILSSWSENYGDASESKDLLTQFRGAAVAIASDEKIALLGAIQSLFEGSMYTFVFLWTPALSPNEEEIPHGFIFATFMLSSMLGSSIASRLMARSHLKVEGYMQIVFSISAVTLLLPIITNFLVPSSNVKGGSISFSGSIQLFGFCTFEACVGIFWPSIMKMRSQYIPEEARSTIMNFFRIPLNIFVCIVLYNVNAFPITIMFGMCSIFLFMAAVLQRRLMVVSESHKSKSQDWSAMKDRDADSEPLTV</sequence>
<evidence type="ECO:0000256" key="8">
    <source>
        <dbReference type="ARBA" id="ARBA00023065"/>
    </source>
</evidence>
<dbReference type="AlphaFoldDB" id="A0AAV9B6S3"/>
<evidence type="ECO:0000256" key="12">
    <source>
        <dbReference type="SAM" id="Phobius"/>
    </source>
</evidence>
<keyword evidence="8" id="KW-0406">Ion transport</keyword>
<feature type="transmembrane region" description="Helical" evidence="12">
    <location>
        <begin position="201"/>
        <end position="219"/>
    </location>
</feature>
<keyword evidence="14" id="KW-1185">Reference proteome</keyword>
<evidence type="ECO:0000313" key="13">
    <source>
        <dbReference type="EMBL" id="KAK1272384.1"/>
    </source>
</evidence>
<keyword evidence="5" id="KW-1003">Cell membrane</keyword>
<dbReference type="GO" id="GO:0005886">
    <property type="term" value="C:plasma membrane"/>
    <property type="evidence" value="ECO:0007669"/>
    <property type="project" value="UniProtKB-SubCell"/>
</dbReference>
<evidence type="ECO:0000256" key="11">
    <source>
        <dbReference type="ARBA" id="ARBA00032555"/>
    </source>
</evidence>
<organism evidence="13 14">
    <name type="scientific">Acorus gramineus</name>
    <name type="common">Dwarf sweet flag</name>
    <dbReference type="NCBI Taxonomy" id="55184"/>
    <lineage>
        <taxon>Eukaryota</taxon>
        <taxon>Viridiplantae</taxon>
        <taxon>Streptophyta</taxon>
        <taxon>Embryophyta</taxon>
        <taxon>Tracheophyta</taxon>
        <taxon>Spermatophyta</taxon>
        <taxon>Magnoliopsida</taxon>
        <taxon>Liliopsida</taxon>
        <taxon>Acoraceae</taxon>
        <taxon>Acorus</taxon>
    </lineage>
</organism>
<feature type="transmembrane region" description="Helical" evidence="12">
    <location>
        <begin position="390"/>
        <end position="406"/>
    </location>
</feature>
<dbReference type="Gene3D" id="1.20.1250.20">
    <property type="entry name" value="MFS general substrate transporter like domains"/>
    <property type="match status" value="1"/>
</dbReference>
<feature type="transmembrane region" description="Helical" evidence="12">
    <location>
        <begin position="412"/>
        <end position="429"/>
    </location>
</feature>
<keyword evidence="7 12" id="KW-1133">Transmembrane helix</keyword>
<evidence type="ECO:0000256" key="2">
    <source>
        <dbReference type="ARBA" id="ARBA00004651"/>
    </source>
</evidence>
<dbReference type="Pfam" id="PF05631">
    <property type="entry name" value="MFS_5"/>
    <property type="match status" value="1"/>
</dbReference>
<feature type="transmembrane region" description="Helical" evidence="12">
    <location>
        <begin position="170"/>
        <end position="189"/>
    </location>
</feature>
<evidence type="ECO:0000256" key="6">
    <source>
        <dbReference type="ARBA" id="ARBA00022692"/>
    </source>
</evidence>
<comment type="subcellular location">
    <subcellularLocation>
        <location evidence="2">Cell membrane</location>
        <topology evidence="2">Multi-pass membrane protein</topology>
    </subcellularLocation>
</comment>
<feature type="transmembrane region" description="Helical" evidence="12">
    <location>
        <begin position="74"/>
        <end position="96"/>
    </location>
</feature>
<feature type="transmembrane region" description="Helical" evidence="12">
    <location>
        <begin position="349"/>
        <end position="369"/>
    </location>
</feature>
<gene>
    <name evidence="13" type="ORF">QJS04_geneDACA010758</name>
</gene>
<comment type="caution">
    <text evidence="13">The sequence shown here is derived from an EMBL/GenBank/DDBJ whole genome shotgun (WGS) entry which is preliminary data.</text>
</comment>
<evidence type="ECO:0000256" key="3">
    <source>
        <dbReference type="ARBA" id="ARBA00021242"/>
    </source>
</evidence>
<evidence type="ECO:0000256" key="9">
    <source>
        <dbReference type="ARBA" id="ARBA00023136"/>
    </source>
</evidence>
<dbReference type="GO" id="GO:0015098">
    <property type="term" value="F:molybdate ion transmembrane transporter activity"/>
    <property type="evidence" value="ECO:0007669"/>
    <property type="project" value="InterPro"/>
</dbReference>
<dbReference type="GO" id="GO:0006811">
    <property type="term" value="P:monoatomic ion transport"/>
    <property type="evidence" value="ECO:0007669"/>
    <property type="project" value="UniProtKB-KW"/>
</dbReference>
<keyword evidence="9 12" id="KW-0472">Membrane</keyword>
<feature type="transmembrane region" description="Helical" evidence="12">
    <location>
        <begin position="318"/>
        <end position="337"/>
    </location>
</feature>
<feature type="transmembrane region" description="Helical" evidence="12">
    <location>
        <begin position="129"/>
        <end position="150"/>
    </location>
</feature>
<dbReference type="EMBL" id="JAUJYN010000004">
    <property type="protein sequence ID" value="KAK1272384.1"/>
    <property type="molecule type" value="Genomic_DNA"/>
</dbReference>
<evidence type="ECO:0000256" key="5">
    <source>
        <dbReference type="ARBA" id="ARBA00022475"/>
    </source>
</evidence>
<evidence type="ECO:0000313" key="14">
    <source>
        <dbReference type="Proteomes" id="UP001179952"/>
    </source>
</evidence>
<dbReference type="PANTHER" id="PTHR23516:SF1">
    <property type="entry name" value="MOLYBDATE-ANION TRANSPORTER"/>
    <property type="match status" value="1"/>
</dbReference>
<feature type="transmembrane region" description="Helical" evidence="12">
    <location>
        <begin position="6"/>
        <end position="22"/>
    </location>
</feature>
<proteinExistence type="predicted"/>
<feature type="transmembrane region" description="Helical" evidence="12">
    <location>
        <begin position="43"/>
        <end position="62"/>
    </location>
</feature>
<evidence type="ECO:0000256" key="10">
    <source>
        <dbReference type="ARBA" id="ARBA00030646"/>
    </source>
</evidence>
<keyword evidence="6 12" id="KW-0812">Transmembrane</keyword>
<accession>A0AAV9B6S3</accession>
<keyword evidence="4" id="KW-0813">Transport</keyword>
<evidence type="ECO:0000256" key="1">
    <source>
        <dbReference type="ARBA" id="ARBA00003019"/>
    </source>
</evidence>
<name>A0AAV9B6S3_ACOGR</name>
<dbReference type="Proteomes" id="UP001179952">
    <property type="component" value="Unassembled WGS sequence"/>
</dbReference>
<evidence type="ECO:0000256" key="7">
    <source>
        <dbReference type="ARBA" id="ARBA00022989"/>
    </source>
</evidence>
<reference evidence="13" key="1">
    <citation type="journal article" date="2023" name="Nat. Commun.">
        <title>Diploid and tetraploid genomes of Acorus and the evolution of monocots.</title>
        <authorList>
            <person name="Ma L."/>
            <person name="Liu K.W."/>
            <person name="Li Z."/>
            <person name="Hsiao Y.Y."/>
            <person name="Qi Y."/>
            <person name="Fu T."/>
            <person name="Tang G.D."/>
            <person name="Zhang D."/>
            <person name="Sun W.H."/>
            <person name="Liu D.K."/>
            <person name="Li Y."/>
            <person name="Chen G.Z."/>
            <person name="Liu X.D."/>
            <person name="Liao X.Y."/>
            <person name="Jiang Y.T."/>
            <person name="Yu X."/>
            <person name="Hao Y."/>
            <person name="Huang J."/>
            <person name="Zhao X.W."/>
            <person name="Ke S."/>
            <person name="Chen Y.Y."/>
            <person name="Wu W.L."/>
            <person name="Hsu J.L."/>
            <person name="Lin Y.F."/>
            <person name="Huang M.D."/>
            <person name="Li C.Y."/>
            <person name="Huang L."/>
            <person name="Wang Z.W."/>
            <person name="Zhao X."/>
            <person name="Zhong W.Y."/>
            <person name="Peng D.H."/>
            <person name="Ahmad S."/>
            <person name="Lan S."/>
            <person name="Zhang J.S."/>
            <person name="Tsai W.C."/>
            <person name="Van de Peer Y."/>
            <person name="Liu Z.J."/>
        </authorList>
    </citation>
    <scope>NUCLEOTIDE SEQUENCE</scope>
    <source>
        <strain evidence="13">SCP</strain>
    </source>
</reference>
<dbReference type="SUPFAM" id="SSF103473">
    <property type="entry name" value="MFS general substrate transporter"/>
    <property type="match status" value="1"/>
</dbReference>
<evidence type="ECO:0000256" key="4">
    <source>
        <dbReference type="ARBA" id="ARBA00022448"/>
    </source>
</evidence>
<dbReference type="CDD" id="cd17487">
    <property type="entry name" value="MFS_MFSD5_like"/>
    <property type="match status" value="1"/>
</dbReference>
<dbReference type="InterPro" id="IPR008509">
    <property type="entry name" value="MOT2/MFSD5"/>
</dbReference>
<reference evidence="13" key="2">
    <citation type="submission" date="2023-06" db="EMBL/GenBank/DDBJ databases">
        <authorList>
            <person name="Ma L."/>
            <person name="Liu K.-W."/>
            <person name="Li Z."/>
            <person name="Hsiao Y.-Y."/>
            <person name="Qi Y."/>
            <person name="Fu T."/>
            <person name="Tang G."/>
            <person name="Zhang D."/>
            <person name="Sun W.-H."/>
            <person name="Liu D.-K."/>
            <person name="Li Y."/>
            <person name="Chen G.-Z."/>
            <person name="Liu X.-D."/>
            <person name="Liao X.-Y."/>
            <person name="Jiang Y.-T."/>
            <person name="Yu X."/>
            <person name="Hao Y."/>
            <person name="Huang J."/>
            <person name="Zhao X.-W."/>
            <person name="Ke S."/>
            <person name="Chen Y.-Y."/>
            <person name="Wu W.-L."/>
            <person name="Hsu J.-L."/>
            <person name="Lin Y.-F."/>
            <person name="Huang M.-D."/>
            <person name="Li C.-Y."/>
            <person name="Huang L."/>
            <person name="Wang Z.-W."/>
            <person name="Zhao X."/>
            <person name="Zhong W.-Y."/>
            <person name="Peng D.-H."/>
            <person name="Ahmad S."/>
            <person name="Lan S."/>
            <person name="Zhang J.-S."/>
            <person name="Tsai W.-C."/>
            <person name="Van De Peer Y."/>
            <person name="Liu Z.-J."/>
        </authorList>
    </citation>
    <scope>NUCLEOTIDE SEQUENCE</scope>
    <source>
        <strain evidence="13">SCP</strain>
        <tissue evidence="13">Leaves</tissue>
    </source>
</reference>
<dbReference type="PANTHER" id="PTHR23516">
    <property type="entry name" value="SAM (S-ADENOSYL METHIONINE) TRANSPORTER"/>
    <property type="match status" value="1"/>
</dbReference>